<sequence length="255" mass="28710">MDATSFLTASSASLQAKKTATLLKTLGVNALITGESGIGKRTLASFILPDASIVDASNFDELLVTLESSKELIISNIDNSPNLNRLIDTIEENDVRIVATSKQLQFNELLDDLFSVKLDIPPLRERVEDVTFLVEKFTKEAAELFGSDESFNIKNFKPDLSQNAKSLRRQVMINYLLQDIGDSDLMGIIENYLYDKLGSNSDYRNFLYLYEVPLIRGGLKKFKSQLQLADKLGLNRNTLRKKITENKQYLEGEKQ</sequence>
<evidence type="ECO:0000256" key="3">
    <source>
        <dbReference type="ARBA" id="ARBA00023159"/>
    </source>
</evidence>
<dbReference type="GO" id="GO:0000160">
    <property type="term" value="P:phosphorelay signal transduction system"/>
    <property type="evidence" value="ECO:0007669"/>
    <property type="project" value="UniProtKB-KW"/>
</dbReference>
<proteinExistence type="predicted"/>
<gene>
    <name evidence="4" type="ORF">FM071_03260</name>
</gene>
<keyword evidence="5" id="KW-1185">Reference proteome</keyword>
<reference evidence="4 5" key="1">
    <citation type="submission" date="2019-07" db="EMBL/GenBank/DDBJ databases">
        <title>Sulfurimonas paralvinellae sp. nov., a novel mesophilic, hydrogen- and sulfur-oxidizing chemolithoautotroph within the Epsilonproteo- bacteria isolated from a deep-sea hydrothermal vent polychaete nest, reclassification of Thiomicrospira denitrificans as Sulfurimonas denitrificans comb. nov. and emended description of the genus Sulfurimonas.</title>
        <authorList>
            <person name="Wang S."/>
            <person name="Jiang L."/>
            <person name="Shao Z."/>
        </authorList>
    </citation>
    <scope>NUCLEOTIDE SEQUENCE [LARGE SCALE GENOMIC DNA]</scope>
    <source>
        <strain evidence="4 5">GO25</strain>
    </source>
</reference>
<dbReference type="PANTHER" id="PTHR32071:SF95">
    <property type="entry name" value="DNA-BINDING TRANSCRIPTIONAL REGULATOR NTRC"/>
    <property type="match status" value="1"/>
</dbReference>
<accession>A0A7M1BD23</accession>
<evidence type="ECO:0000313" key="5">
    <source>
        <dbReference type="Proteomes" id="UP000593580"/>
    </source>
</evidence>
<dbReference type="KEGG" id="spal:FM071_03260"/>
<name>A0A7M1BD23_9BACT</name>
<evidence type="ECO:0000313" key="4">
    <source>
        <dbReference type="EMBL" id="QOP46702.1"/>
    </source>
</evidence>
<organism evidence="4 5">
    <name type="scientific">Sulfurimonas paralvinellae</name>
    <dbReference type="NCBI Taxonomy" id="317658"/>
    <lineage>
        <taxon>Bacteria</taxon>
        <taxon>Pseudomonadati</taxon>
        <taxon>Campylobacterota</taxon>
        <taxon>Epsilonproteobacteria</taxon>
        <taxon>Campylobacterales</taxon>
        <taxon>Sulfurimonadaceae</taxon>
        <taxon>Sulfurimonas</taxon>
    </lineage>
</organism>
<keyword evidence="1" id="KW-0902">Two-component regulatory system</keyword>
<dbReference type="PANTHER" id="PTHR32071">
    <property type="entry name" value="TRANSCRIPTIONAL REGULATORY PROTEIN"/>
    <property type="match status" value="1"/>
</dbReference>
<protein>
    <submittedName>
        <fullName evidence="4">Fis family transcriptional regulator</fullName>
    </submittedName>
</protein>
<dbReference type="InterPro" id="IPR009057">
    <property type="entry name" value="Homeodomain-like_sf"/>
</dbReference>
<dbReference type="InterPro" id="IPR027417">
    <property type="entry name" value="P-loop_NTPase"/>
</dbReference>
<dbReference type="SUPFAM" id="SSF46689">
    <property type="entry name" value="Homeodomain-like"/>
    <property type="match status" value="1"/>
</dbReference>
<evidence type="ECO:0000256" key="2">
    <source>
        <dbReference type="ARBA" id="ARBA00023125"/>
    </source>
</evidence>
<dbReference type="AlphaFoldDB" id="A0A7M1BD23"/>
<evidence type="ECO:0000256" key="1">
    <source>
        <dbReference type="ARBA" id="ARBA00023012"/>
    </source>
</evidence>
<dbReference type="Proteomes" id="UP000593580">
    <property type="component" value="Chromosome"/>
</dbReference>
<keyword evidence="2" id="KW-0238">DNA-binding</keyword>
<dbReference type="EMBL" id="CP041406">
    <property type="protein sequence ID" value="QOP46702.1"/>
    <property type="molecule type" value="Genomic_DNA"/>
</dbReference>
<keyword evidence="3" id="KW-0010">Activator</keyword>
<dbReference type="GO" id="GO:0003677">
    <property type="term" value="F:DNA binding"/>
    <property type="evidence" value="ECO:0007669"/>
    <property type="project" value="UniProtKB-KW"/>
</dbReference>
<dbReference type="SUPFAM" id="SSF52540">
    <property type="entry name" value="P-loop containing nucleoside triphosphate hydrolases"/>
    <property type="match status" value="1"/>
</dbReference>